<keyword evidence="3" id="KW-1185">Reference proteome</keyword>
<dbReference type="Proteomes" id="UP001225356">
    <property type="component" value="Unassembled WGS sequence"/>
</dbReference>
<evidence type="ECO:0000256" key="1">
    <source>
        <dbReference type="SAM" id="MobiDB-lite"/>
    </source>
</evidence>
<feature type="region of interest" description="Disordered" evidence="1">
    <location>
        <begin position="1"/>
        <end position="43"/>
    </location>
</feature>
<evidence type="ECO:0000313" key="3">
    <source>
        <dbReference type="Proteomes" id="UP001225356"/>
    </source>
</evidence>
<sequence>MLSTRRCPFSHSPSRWAYGGRTADADADRRQAAGGRRQAAGGR</sequence>
<reference evidence="2 3" key="1">
    <citation type="submission" date="2023-07" db="EMBL/GenBank/DDBJ databases">
        <title>Sequencing the genomes of 1000 actinobacteria strains.</title>
        <authorList>
            <person name="Klenk H.-P."/>
        </authorList>
    </citation>
    <scope>NUCLEOTIDE SEQUENCE [LARGE SCALE GENOMIC DNA]</scope>
    <source>
        <strain evidence="2 3">DSM 46740</strain>
    </source>
</reference>
<proteinExistence type="predicted"/>
<gene>
    <name evidence="2" type="ORF">J2853_003016</name>
</gene>
<protein>
    <submittedName>
        <fullName evidence="2">Uncharacterized protein</fullName>
    </submittedName>
</protein>
<evidence type="ECO:0000313" key="2">
    <source>
        <dbReference type="EMBL" id="MDP9843805.1"/>
    </source>
</evidence>
<comment type="caution">
    <text evidence="2">The sequence shown here is derived from an EMBL/GenBank/DDBJ whole genome shotgun (WGS) entry which is preliminary data.</text>
</comment>
<organism evidence="2 3">
    <name type="scientific">Streptosporangium lutulentum</name>
    <dbReference type="NCBI Taxonomy" id="1461250"/>
    <lineage>
        <taxon>Bacteria</taxon>
        <taxon>Bacillati</taxon>
        <taxon>Actinomycetota</taxon>
        <taxon>Actinomycetes</taxon>
        <taxon>Streptosporangiales</taxon>
        <taxon>Streptosporangiaceae</taxon>
        <taxon>Streptosporangium</taxon>
    </lineage>
</organism>
<accession>A0ABT9QAK7</accession>
<name>A0ABT9QAK7_9ACTN</name>
<dbReference type="EMBL" id="JAUSQU010000001">
    <property type="protein sequence ID" value="MDP9843805.1"/>
    <property type="molecule type" value="Genomic_DNA"/>
</dbReference>
<feature type="compositionally biased region" description="Low complexity" evidence="1">
    <location>
        <begin position="32"/>
        <end position="43"/>
    </location>
</feature>